<accession>B4SB56</accession>
<evidence type="ECO:0000256" key="1">
    <source>
        <dbReference type="ARBA" id="ARBA00023125"/>
    </source>
</evidence>
<protein>
    <submittedName>
        <fullName evidence="4">Transcriptional regulator, TetR family</fullName>
    </submittedName>
</protein>
<dbReference type="GO" id="GO:0003677">
    <property type="term" value="F:DNA binding"/>
    <property type="evidence" value="ECO:0007669"/>
    <property type="project" value="UniProtKB-UniRule"/>
</dbReference>
<proteinExistence type="predicted"/>
<organism evidence="4 5">
    <name type="scientific">Pelodictyon phaeoclathratiforme (strain DSM 5477 / BU-1)</name>
    <dbReference type="NCBI Taxonomy" id="324925"/>
    <lineage>
        <taxon>Bacteria</taxon>
        <taxon>Pseudomonadati</taxon>
        <taxon>Chlorobiota</taxon>
        <taxon>Chlorobiia</taxon>
        <taxon>Chlorobiales</taxon>
        <taxon>Chlorobiaceae</taxon>
        <taxon>Chlorobium/Pelodictyon group</taxon>
        <taxon>Pelodictyon</taxon>
    </lineage>
</organism>
<name>B4SB56_PELPB</name>
<dbReference type="AlphaFoldDB" id="B4SB56"/>
<dbReference type="HOGENOM" id="CLU_933353_0_0_10"/>
<dbReference type="InterPro" id="IPR009057">
    <property type="entry name" value="Homeodomain-like_sf"/>
</dbReference>
<evidence type="ECO:0000313" key="5">
    <source>
        <dbReference type="Proteomes" id="UP000002724"/>
    </source>
</evidence>
<dbReference type="KEGG" id="pph:Ppha_0124"/>
<dbReference type="EMBL" id="CP001110">
    <property type="protein sequence ID" value="ACF42477.1"/>
    <property type="molecule type" value="Genomic_DNA"/>
</dbReference>
<dbReference type="Pfam" id="PF00440">
    <property type="entry name" value="TetR_N"/>
    <property type="match status" value="1"/>
</dbReference>
<sequence length="298" mass="33847">MVWRRRWISSSYADSLLPEDIPQGFVGFSCLQLDGVQLFGDLAFHKKAAGTGAGIVDLHARFRRKHAWHDGGNFGTVVIRNGQGKNRRNNLHKRTIVLKFDQREHIMSRPKKVTDSEILDAIERVVVKHGASRLSIDAVAQEAGISKSRVVYDYKSKTALLEALIDRQFERDTARIESALVECADTPHPELFARLKIAERALDDTERAVSMAITSSMSSEESLRQRMLKWIERDLLAMDSGAKPEAARMAYFAFIGFSCHEWFGLVDRSDEERLPFLEQIRKMYIGYPESHPTTTPNP</sequence>
<keyword evidence="5" id="KW-1185">Reference proteome</keyword>
<dbReference type="InterPro" id="IPR041479">
    <property type="entry name" value="TetR_CgmR_C"/>
</dbReference>
<reference evidence="4 5" key="1">
    <citation type="submission" date="2008-06" db="EMBL/GenBank/DDBJ databases">
        <title>Complete sequence of Pelodictyon phaeoclathratiforme BU-1.</title>
        <authorList>
            <consortium name="US DOE Joint Genome Institute"/>
            <person name="Lucas S."/>
            <person name="Copeland A."/>
            <person name="Lapidus A."/>
            <person name="Glavina del Rio T."/>
            <person name="Dalin E."/>
            <person name="Tice H."/>
            <person name="Bruce D."/>
            <person name="Goodwin L."/>
            <person name="Pitluck S."/>
            <person name="Schmutz J."/>
            <person name="Larimer F."/>
            <person name="Land M."/>
            <person name="Hauser L."/>
            <person name="Kyrpides N."/>
            <person name="Mikhailova N."/>
            <person name="Liu Z."/>
            <person name="Li T."/>
            <person name="Zhao F."/>
            <person name="Overmann J."/>
            <person name="Bryant D.A."/>
            <person name="Richardson P."/>
        </authorList>
    </citation>
    <scope>NUCLEOTIDE SEQUENCE [LARGE SCALE GENOMIC DNA]</scope>
    <source>
        <strain evidence="5">DSM 5477 / BU-1</strain>
    </source>
</reference>
<evidence type="ECO:0000259" key="3">
    <source>
        <dbReference type="PROSITE" id="PS50977"/>
    </source>
</evidence>
<dbReference type="PROSITE" id="PS50977">
    <property type="entry name" value="HTH_TETR_2"/>
    <property type="match status" value="1"/>
</dbReference>
<evidence type="ECO:0000313" key="4">
    <source>
        <dbReference type="EMBL" id="ACF42477.1"/>
    </source>
</evidence>
<dbReference type="STRING" id="324925.Ppha_0124"/>
<dbReference type="InterPro" id="IPR001647">
    <property type="entry name" value="HTH_TetR"/>
</dbReference>
<evidence type="ECO:0000256" key="2">
    <source>
        <dbReference type="PROSITE-ProRule" id="PRU00335"/>
    </source>
</evidence>
<gene>
    <name evidence="4" type="ordered locus">Ppha_0124</name>
</gene>
<dbReference type="eggNOG" id="COG1309">
    <property type="taxonomic scope" value="Bacteria"/>
</dbReference>
<feature type="DNA-binding region" description="H-T-H motif" evidence="2">
    <location>
        <begin position="135"/>
        <end position="154"/>
    </location>
</feature>
<dbReference type="Pfam" id="PF17937">
    <property type="entry name" value="TetR_C_28"/>
    <property type="match status" value="1"/>
</dbReference>
<feature type="domain" description="HTH tetR-type" evidence="3">
    <location>
        <begin position="112"/>
        <end position="172"/>
    </location>
</feature>
<dbReference type="SUPFAM" id="SSF46689">
    <property type="entry name" value="Homeodomain-like"/>
    <property type="match status" value="1"/>
</dbReference>
<dbReference type="Gene3D" id="1.10.357.10">
    <property type="entry name" value="Tetracycline Repressor, domain 2"/>
    <property type="match status" value="1"/>
</dbReference>
<dbReference type="Proteomes" id="UP000002724">
    <property type="component" value="Chromosome"/>
</dbReference>
<keyword evidence="1 2" id="KW-0238">DNA-binding</keyword>